<evidence type="ECO:0000259" key="2">
    <source>
        <dbReference type="PROSITE" id="PS50025"/>
    </source>
</evidence>
<dbReference type="Gene3D" id="3.60.21.10">
    <property type="match status" value="1"/>
</dbReference>
<dbReference type="Gene3D" id="2.60.120.200">
    <property type="match status" value="1"/>
</dbReference>
<dbReference type="SUPFAM" id="SSF56300">
    <property type="entry name" value="Metallo-dependent phosphatases"/>
    <property type="match status" value="1"/>
</dbReference>
<evidence type="ECO:0000256" key="1">
    <source>
        <dbReference type="SAM" id="SignalP"/>
    </source>
</evidence>
<dbReference type="AlphaFoldDB" id="A0AAD3CL89"/>
<organism evidence="4 5">
    <name type="scientific">Chaetoceros tenuissimus</name>
    <dbReference type="NCBI Taxonomy" id="426638"/>
    <lineage>
        <taxon>Eukaryota</taxon>
        <taxon>Sar</taxon>
        <taxon>Stramenopiles</taxon>
        <taxon>Ochrophyta</taxon>
        <taxon>Bacillariophyta</taxon>
        <taxon>Coscinodiscophyceae</taxon>
        <taxon>Chaetocerotophycidae</taxon>
        <taxon>Chaetocerotales</taxon>
        <taxon>Chaetocerotaceae</taxon>
        <taxon>Chaetoceros</taxon>
    </lineage>
</organism>
<evidence type="ECO:0000313" key="5">
    <source>
        <dbReference type="Proteomes" id="UP001054902"/>
    </source>
</evidence>
<dbReference type="PANTHER" id="PTHR43143:SF1">
    <property type="entry name" value="SERINE_THREONINE-PROTEIN PHOSPHATASE CPPED1"/>
    <property type="match status" value="1"/>
</dbReference>
<dbReference type="Proteomes" id="UP001054902">
    <property type="component" value="Unassembled WGS sequence"/>
</dbReference>
<dbReference type="InterPro" id="IPR003582">
    <property type="entry name" value="ShKT_dom"/>
</dbReference>
<feature type="signal peptide" evidence="1">
    <location>
        <begin position="1"/>
        <end position="23"/>
    </location>
</feature>
<gene>
    <name evidence="4" type="ORF">CTEN210_04469</name>
</gene>
<dbReference type="InterPro" id="IPR029052">
    <property type="entry name" value="Metallo-depent_PP-like"/>
</dbReference>
<keyword evidence="1" id="KW-0732">Signal</keyword>
<keyword evidence="5" id="KW-1185">Reference proteome</keyword>
<comment type="caution">
    <text evidence="4">The sequence shown here is derived from an EMBL/GenBank/DDBJ whole genome shotgun (WGS) entry which is preliminary data.</text>
</comment>
<dbReference type="PROSITE" id="PS51670">
    <property type="entry name" value="SHKT"/>
    <property type="match status" value="1"/>
</dbReference>
<dbReference type="InterPro" id="IPR013320">
    <property type="entry name" value="ConA-like_dom_sf"/>
</dbReference>
<protein>
    <recommendedName>
        <fullName evidence="6">Calcineurin-like phosphoesterase domain-containing protein</fullName>
    </recommendedName>
</protein>
<accession>A0AAD3CL89</accession>
<name>A0AAD3CL89_9STRA</name>
<feature type="domain" description="Laminin G" evidence="2">
    <location>
        <begin position="506"/>
        <end position="701"/>
    </location>
</feature>
<dbReference type="InterPro" id="IPR001791">
    <property type="entry name" value="Laminin_G"/>
</dbReference>
<dbReference type="InterPro" id="IPR051918">
    <property type="entry name" value="STPP_CPPED1"/>
</dbReference>
<reference evidence="4 5" key="1">
    <citation type="journal article" date="2021" name="Sci. Rep.">
        <title>The genome of the diatom Chaetoceros tenuissimus carries an ancient integrated fragment of an extant virus.</title>
        <authorList>
            <person name="Hongo Y."/>
            <person name="Kimura K."/>
            <person name="Takaki Y."/>
            <person name="Yoshida Y."/>
            <person name="Baba S."/>
            <person name="Kobayashi G."/>
            <person name="Nagasaki K."/>
            <person name="Hano T."/>
            <person name="Tomaru Y."/>
        </authorList>
    </citation>
    <scope>NUCLEOTIDE SEQUENCE [LARGE SCALE GENOMIC DNA]</scope>
    <source>
        <strain evidence="4 5">NIES-3715</strain>
    </source>
</reference>
<evidence type="ECO:0000259" key="3">
    <source>
        <dbReference type="PROSITE" id="PS51670"/>
    </source>
</evidence>
<dbReference type="SMART" id="SM00282">
    <property type="entry name" value="LamG"/>
    <property type="match status" value="1"/>
</dbReference>
<dbReference type="SUPFAM" id="SSF49899">
    <property type="entry name" value="Concanavalin A-like lectins/glucanases"/>
    <property type="match status" value="1"/>
</dbReference>
<dbReference type="Pfam" id="PF13385">
    <property type="entry name" value="Laminin_G_3"/>
    <property type="match status" value="1"/>
</dbReference>
<dbReference type="PROSITE" id="PS50025">
    <property type="entry name" value="LAM_G_DOMAIN"/>
    <property type="match status" value="1"/>
</dbReference>
<proteinExistence type="predicted"/>
<sequence>MGLLRVKCLLLMWLLQLFYISKALTSDVNLTESQNGQFTFLVMADLHSFTKAVLPDVDLDTWKNTTTSILENIKKGFAPDSEIVLVPGDYASFGRLSNEYIADIMGTSNENEAVYEASLETAKTMMQAFEMTGFKKVLPCLGDHELGKQRQIDEKVFSLLYFQLATIMGCSKGGNIGFVVGRSTSKVDSIPFYFRGFADALAMNVNGETLEISDNINDAAGSMHEAGFDNSASYAYRYKNTMFITVNMFTMMNEGKTNYMIRTNGVGGEGTVSCSVKSKDLKWFEKVLKSARKDSTIRHIFVQGHVPIQHPVRKTRSSGQFFDEGVDSKFWKLMEKYKVDVYFGGEVHSNTVTKSKKKGSSLLQIMSRSNRFSGFLTVDVKNEMIEIRSLNEVGTDWRWNNNYKQNGFVRIDKTDINNVQIYSYGDLKELDDNKALIYIDFEGVHRISERQVFEMYDKQKNLLVADSQLIGGANATKCFHNRGSFGQQYDAQIHGVRLVKSRSGRGFAGKFTAESRMGIFGVGPFTAGIAHSISLWIKTDEASKTMILIYYGPEHKVWRKDTLLLMLRKGRVELQLSPKSLLKSSSTPMIADNLWHHIVLTMPKDSCTTSELRLYIDGNEFYFDLNLKKNSGIFFHTAGRMNFGSFGYAQSTIENVGNFEGLFDDIMVWSKPLQFGDVQRLNCKDNKDFRFNPQKKRVRQCKWLDLQRKKDEYCKLSEVKENCRASCGPCM</sequence>
<feature type="chain" id="PRO_5041946604" description="Calcineurin-like phosphoesterase domain-containing protein" evidence="1">
    <location>
        <begin position="24"/>
        <end position="731"/>
    </location>
</feature>
<dbReference type="PANTHER" id="PTHR43143">
    <property type="entry name" value="METALLOPHOSPHOESTERASE, CALCINEURIN SUPERFAMILY"/>
    <property type="match status" value="1"/>
</dbReference>
<evidence type="ECO:0000313" key="4">
    <source>
        <dbReference type="EMBL" id="GFH47993.1"/>
    </source>
</evidence>
<feature type="domain" description="ShKT" evidence="3">
    <location>
        <begin position="683"/>
        <end position="730"/>
    </location>
</feature>
<evidence type="ECO:0008006" key="6">
    <source>
        <dbReference type="Google" id="ProtNLM"/>
    </source>
</evidence>
<dbReference type="EMBL" id="BLLK01000025">
    <property type="protein sequence ID" value="GFH47993.1"/>
    <property type="molecule type" value="Genomic_DNA"/>
</dbReference>